<dbReference type="EMBL" id="VRYY01000294">
    <property type="protein sequence ID" value="MBG3877444.1"/>
    <property type="molecule type" value="Genomic_DNA"/>
</dbReference>
<dbReference type="CDD" id="cd11614">
    <property type="entry name" value="SAF_CpaB_FlgA_like"/>
    <property type="match status" value="1"/>
</dbReference>
<keyword evidence="1" id="KW-0812">Transmembrane</keyword>
<dbReference type="NCBIfam" id="TIGR03177">
    <property type="entry name" value="pilus_cpaB"/>
    <property type="match status" value="1"/>
</dbReference>
<keyword evidence="1" id="KW-0472">Membrane</keyword>
<keyword evidence="1" id="KW-1133">Transmembrane helix</keyword>
<comment type="caution">
    <text evidence="3">The sequence shown here is derived from an EMBL/GenBank/DDBJ whole genome shotgun (WGS) entry which is preliminary data.</text>
</comment>
<dbReference type="Pfam" id="PF16976">
    <property type="entry name" value="RcpC"/>
    <property type="match status" value="1"/>
</dbReference>
<evidence type="ECO:0000313" key="4">
    <source>
        <dbReference type="Proteomes" id="UP001194469"/>
    </source>
</evidence>
<sequence>MRASSLIQISLALVLALVAGVLVFRFMQVNRAAAPQMAAPEQVELAVAAADVPRGAKLTAEQIKLAPFLKSSAPSGAFTKDTLPVGRVLSSAVAAGEPITEARLLQDGASHGGVSTLIAPGMRAVAVKGNKVLGLSGFIRPGNRVDVLVTLDDETREKAKSRTKLVLENVRVLATGTELKQEGDDTSTSSVDVYTLEISPPQAEPLALAASRGELHFALRNPADDGTVLTPGTDVPGTLALLTSTPEGKPVPKVRETKVEMISGTERSTLRFPQ</sequence>
<evidence type="ECO:0000259" key="2">
    <source>
        <dbReference type="SMART" id="SM00858"/>
    </source>
</evidence>
<dbReference type="SMART" id="SM00858">
    <property type="entry name" value="SAF"/>
    <property type="match status" value="1"/>
</dbReference>
<organism evidence="3 4">
    <name type="scientific">Nitratidesulfovibrio oxamicus</name>
    <dbReference type="NCBI Taxonomy" id="32016"/>
    <lineage>
        <taxon>Bacteria</taxon>
        <taxon>Pseudomonadati</taxon>
        <taxon>Thermodesulfobacteriota</taxon>
        <taxon>Desulfovibrionia</taxon>
        <taxon>Desulfovibrionales</taxon>
        <taxon>Desulfovibrionaceae</taxon>
        <taxon>Nitratidesulfovibrio</taxon>
    </lineage>
</organism>
<dbReference type="InterPro" id="IPR013974">
    <property type="entry name" value="SAF"/>
</dbReference>
<feature type="domain" description="SAF" evidence="2">
    <location>
        <begin position="43"/>
        <end position="105"/>
    </location>
</feature>
<evidence type="ECO:0000313" key="3">
    <source>
        <dbReference type="EMBL" id="MBG3877444.1"/>
    </source>
</evidence>
<accession>A0ABS0J4X3</accession>
<evidence type="ECO:0000256" key="1">
    <source>
        <dbReference type="SAM" id="Phobius"/>
    </source>
</evidence>
<dbReference type="Proteomes" id="UP001194469">
    <property type="component" value="Unassembled WGS sequence"/>
</dbReference>
<gene>
    <name evidence="3" type="primary">cpaB</name>
    <name evidence="3" type="ORF">FVW20_10540</name>
</gene>
<feature type="transmembrane region" description="Helical" evidence="1">
    <location>
        <begin position="6"/>
        <end position="27"/>
    </location>
</feature>
<name>A0ABS0J4X3_9BACT</name>
<proteinExistence type="predicted"/>
<protein>
    <submittedName>
        <fullName evidence="3">Flp pilus assembly protein CpaB</fullName>
    </submittedName>
</protein>
<keyword evidence="4" id="KW-1185">Reference proteome</keyword>
<reference evidence="3 4" key="1">
    <citation type="submission" date="2019-08" db="EMBL/GenBank/DDBJ databases">
        <authorList>
            <person name="Luo N."/>
        </authorList>
    </citation>
    <scope>NUCLEOTIDE SEQUENCE [LARGE SCALE GENOMIC DNA]</scope>
    <source>
        <strain evidence="3 4">NCIMB 9442</strain>
    </source>
</reference>
<dbReference type="RefSeq" id="WP_196609475.1">
    <property type="nucleotide sequence ID" value="NZ_VRYY01000294.1"/>
</dbReference>
<dbReference type="InterPro" id="IPR017592">
    <property type="entry name" value="Pilus_assmbl_Flp-typ_CpaB"/>
</dbReference>
<dbReference type="InterPro" id="IPR031571">
    <property type="entry name" value="RcpC_dom"/>
</dbReference>
<dbReference type="Pfam" id="PF08666">
    <property type="entry name" value="SAF"/>
    <property type="match status" value="1"/>
</dbReference>